<evidence type="ECO:0000313" key="4">
    <source>
        <dbReference type="Proteomes" id="UP000243459"/>
    </source>
</evidence>
<feature type="repeat" description="PPR" evidence="2">
    <location>
        <begin position="53"/>
        <end position="87"/>
    </location>
</feature>
<reference evidence="4" key="1">
    <citation type="journal article" date="2017" name="Nat. Commun.">
        <title>The asparagus genome sheds light on the origin and evolution of a young Y chromosome.</title>
        <authorList>
            <person name="Harkess A."/>
            <person name="Zhou J."/>
            <person name="Xu C."/>
            <person name="Bowers J.E."/>
            <person name="Van der Hulst R."/>
            <person name="Ayyampalayam S."/>
            <person name="Mercati F."/>
            <person name="Riccardi P."/>
            <person name="McKain M.R."/>
            <person name="Kakrana A."/>
            <person name="Tang H."/>
            <person name="Ray J."/>
            <person name="Groenendijk J."/>
            <person name="Arikit S."/>
            <person name="Mathioni S.M."/>
            <person name="Nakano M."/>
            <person name="Shan H."/>
            <person name="Telgmann-Rauber A."/>
            <person name="Kanno A."/>
            <person name="Yue Z."/>
            <person name="Chen H."/>
            <person name="Li W."/>
            <person name="Chen Y."/>
            <person name="Xu X."/>
            <person name="Zhang Y."/>
            <person name="Luo S."/>
            <person name="Chen H."/>
            <person name="Gao J."/>
            <person name="Mao Z."/>
            <person name="Pires J.C."/>
            <person name="Luo M."/>
            <person name="Kudrna D."/>
            <person name="Wing R.A."/>
            <person name="Meyers B.C."/>
            <person name="Yi K."/>
            <person name="Kong H."/>
            <person name="Lavrijsen P."/>
            <person name="Sunseri F."/>
            <person name="Falavigna A."/>
            <person name="Ye Y."/>
            <person name="Leebens-Mack J.H."/>
            <person name="Chen G."/>
        </authorList>
    </citation>
    <scope>NUCLEOTIDE SEQUENCE [LARGE SCALE GENOMIC DNA]</scope>
    <source>
        <strain evidence="4">cv. DH0086</strain>
    </source>
</reference>
<evidence type="ECO:0000313" key="3">
    <source>
        <dbReference type="EMBL" id="ONK65700.1"/>
    </source>
</evidence>
<dbReference type="Gramene" id="ONK65700">
    <property type="protein sequence ID" value="ONK65700"/>
    <property type="gene ID" value="A4U43_C06F40"/>
</dbReference>
<dbReference type="Pfam" id="PF01535">
    <property type="entry name" value="PPR"/>
    <property type="match status" value="1"/>
</dbReference>
<keyword evidence="4" id="KW-1185">Reference proteome</keyword>
<keyword evidence="1" id="KW-0677">Repeat</keyword>
<evidence type="ECO:0000256" key="2">
    <source>
        <dbReference type="PROSITE-ProRule" id="PRU00708"/>
    </source>
</evidence>
<dbReference type="NCBIfam" id="TIGR00756">
    <property type="entry name" value="PPR"/>
    <property type="match status" value="1"/>
</dbReference>
<dbReference type="InterPro" id="IPR002885">
    <property type="entry name" value="PPR_rpt"/>
</dbReference>
<dbReference type="Proteomes" id="UP000243459">
    <property type="component" value="Chromosome 6"/>
</dbReference>
<evidence type="ECO:0008006" key="5">
    <source>
        <dbReference type="Google" id="ProtNLM"/>
    </source>
</evidence>
<dbReference type="PROSITE" id="PS51375">
    <property type="entry name" value="PPR"/>
    <property type="match status" value="1"/>
</dbReference>
<dbReference type="GO" id="GO:0003723">
    <property type="term" value="F:RNA binding"/>
    <property type="evidence" value="ECO:0007669"/>
    <property type="project" value="InterPro"/>
</dbReference>
<dbReference type="EMBL" id="CM007386">
    <property type="protein sequence ID" value="ONK65700.1"/>
    <property type="molecule type" value="Genomic_DNA"/>
</dbReference>
<name>A0A5P1ENT7_ASPOF</name>
<organism evidence="3 4">
    <name type="scientific">Asparagus officinalis</name>
    <name type="common">Garden asparagus</name>
    <dbReference type="NCBI Taxonomy" id="4686"/>
    <lineage>
        <taxon>Eukaryota</taxon>
        <taxon>Viridiplantae</taxon>
        <taxon>Streptophyta</taxon>
        <taxon>Embryophyta</taxon>
        <taxon>Tracheophyta</taxon>
        <taxon>Spermatophyta</taxon>
        <taxon>Magnoliopsida</taxon>
        <taxon>Liliopsida</taxon>
        <taxon>Asparagales</taxon>
        <taxon>Asparagaceae</taxon>
        <taxon>Asparagoideae</taxon>
        <taxon>Asparagus</taxon>
    </lineage>
</organism>
<proteinExistence type="predicted"/>
<dbReference type="PANTHER" id="PTHR47926">
    <property type="entry name" value="PENTATRICOPEPTIDE REPEAT-CONTAINING PROTEIN"/>
    <property type="match status" value="1"/>
</dbReference>
<evidence type="ECO:0000256" key="1">
    <source>
        <dbReference type="ARBA" id="ARBA00022737"/>
    </source>
</evidence>
<dbReference type="AlphaFoldDB" id="A0A5P1ENT7"/>
<dbReference type="InterPro" id="IPR046960">
    <property type="entry name" value="PPR_At4g14850-like_plant"/>
</dbReference>
<sequence length="103" mass="11482">MPQDGISLQTHLLQQLATPPDLLLSTRFIILRSQVTADLVSAHKVFDAMPQRSIVSWTAMISGYVQNGELEDAHQTFDKMEDKNVISLIISYGRHGYGEAIPD</sequence>
<dbReference type="GO" id="GO:0009451">
    <property type="term" value="P:RNA modification"/>
    <property type="evidence" value="ECO:0007669"/>
    <property type="project" value="InterPro"/>
</dbReference>
<gene>
    <name evidence="3" type="ORF">A4U43_C06F40</name>
</gene>
<dbReference type="InterPro" id="IPR011990">
    <property type="entry name" value="TPR-like_helical_dom_sf"/>
</dbReference>
<accession>A0A5P1ENT7</accession>
<dbReference type="Gene3D" id="1.25.40.10">
    <property type="entry name" value="Tetratricopeptide repeat domain"/>
    <property type="match status" value="1"/>
</dbReference>
<protein>
    <recommendedName>
        <fullName evidence="5">Pentatricopeptide repeat-containing protein</fullName>
    </recommendedName>
</protein>